<keyword evidence="3" id="KW-0271">Exosome</keyword>
<gene>
    <name evidence="6" type="ORF">PICMEDRAFT_9393</name>
</gene>
<reference evidence="6 7" key="1">
    <citation type="journal article" date="2016" name="Proc. Natl. Acad. Sci. U.S.A.">
        <title>Comparative genomics of biotechnologically important yeasts.</title>
        <authorList>
            <person name="Riley R."/>
            <person name="Haridas S."/>
            <person name="Wolfe K.H."/>
            <person name="Lopes M.R."/>
            <person name="Hittinger C.T."/>
            <person name="Goeker M."/>
            <person name="Salamov A.A."/>
            <person name="Wisecaver J.H."/>
            <person name="Long T.M."/>
            <person name="Calvey C.H."/>
            <person name="Aerts A.L."/>
            <person name="Barry K.W."/>
            <person name="Choi C."/>
            <person name="Clum A."/>
            <person name="Coughlan A.Y."/>
            <person name="Deshpande S."/>
            <person name="Douglass A.P."/>
            <person name="Hanson S.J."/>
            <person name="Klenk H.-P."/>
            <person name="LaButti K.M."/>
            <person name="Lapidus A."/>
            <person name="Lindquist E.A."/>
            <person name="Lipzen A.M."/>
            <person name="Meier-Kolthoff J.P."/>
            <person name="Ohm R.A."/>
            <person name="Otillar R.P."/>
            <person name="Pangilinan J.L."/>
            <person name="Peng Y."/>
            <person name="Rokas A."/>
            <person name="Rosa C.A."/>
            <person name="Scheuner C."/>
            <person name="Sibirny A.A."/>
            <person name="Slot J.C."/>
            <person name="Stielow J.B."/>
            <person name="Sun H."/>
            <person name="Kurtzman C.P."/>
            <person name="Blackwell M."/>
            <person name="Grigoriev I.V."/>
            <person name="Jeffries T.W."/>
        </authorList>
    </citation>
    <scope>NUCLEOTIDE SEQUENCE [LARGE SCALE GENOMIC DNA]</scope>
    <source>
        <strain evidence="6 7">NRRL Y-2026</strain>
    </source>
</reference>
<accession>A0A1E3NS18</accession>
<dbReference type="GO" id="GO:0000177">
    <property type="term" value="C:cytoplasmic exosome (RNase complex)"/>
    <property type="evidence" value="ECO:0007669"/>
    <property type="project" value="EnsemblFungi"/>
</dbReference>
<dbReference type="GO" id="GO:0000176">
    <property type="term" value="C:nuclear exosome (RNase complex)"/>
    <property type="evidence" value="ECO:0007669"/>
    <property type="project" value="EnsemblFungi"/>
</dbReference>
<dbReference type="OrthoDB" id="340500at2759"/>
<dbReference type="InterPro" id="IPR026699">
    <property type="entry name" value="Exosome_RNA_bind1/RRP40/RRP4"/>
</dbReference>
<dbReference type="InterPro" id="IPR012340">
    <property type="entry name" value="NA-bd_OB-fold"/>
</dbReference>
<dbReference type="InterPro" id="IPR004088">
    <property type="entry name" value="KH_dom_type_1"/>
</dbReference>
<dbReference type="InterPro" id="IPR049469">
    <property type="entry name" value="RRP40_KH-I"/>
</dbReference>
<dbReference type="GO" id="GO:0030145">
    <property type="term" value="F:manganese ion binding"/>
    <property type="evidence" value="ECO:0007669"/>
    <property type="project" value="EnsemblFungi"/>
</dbReference>
<evidence type="ECO:0000256" key="1">
    <source>
        <dbReference type="ARBA" id="ARBA00004123"/>
    </source>
</evidence>
<dbReference type="Gene3D" id="3.30.1370.10">
    <property type="entry name" value="K Homology domain, type 1"/>
    <property type="match status" value="1"/>
</dbReference>
<evidence type="ECO:0000256" key="2">
    <source>
        <dbReference type="ARBA" id="ARBA00022490"/>
    </source>
</evidence>
<keyword evidence="7" id="KW-1185">Reference proteome</keyword>
<dbReference type="GO" id="GO:0071034">
    <property type="term" value="P:CUT catabolic process"/>
    <property type="evidence" value="ECO:0007669"/>
    <property type="project" value="TreeGrafter"/>
</dbReference>
<dbReference type="GO" id="GO:0000467">
    <property type="term" value="P:exonucleolytic trimming to generate mature 3'-end of 5.8S rRNA from tricistronic rRNA transcript (SSU-rRNA, 5.8S rRNA, LSU-rRNA)"/>
    <property type="evidence" value="ECO:0007669"/>
    <property type="project" value="EnsemblFungi"/>
</dbReference>
<evidence type="ECO:0000259" key="5">
    <source>
        <dbReference type="Pfam" id="PF15985"/>
    </source>
</evidence>
<dbReference type="AlphaFoldDB" id="A0A1E3NS18"/>
<evidence type="ECO:0000313" key="7">
    <source>
        <dbReference type="Proteomes" id="UP000094455"/>
    </source>
</evidence>
<dbReference type="EMBL" id="KV454001">
    <property type="protein sequence ID" value="ODQ48881.1"/>
    <property type="molecule type" value="Genomic_DNA"/>
</dbReference>
<dbReference type="RefSeq" id="XP_019019994.1">
    <property type="nucleotide sequence ID" value="XM_019165090.1"/>
</dbReference>
<dbReference type="PANTHER" id="PTHR21321">
    <property type="entry name" value="PNAS-3 RELATED"/>
    <property type="match status" value="1"/>
</dbReference>
<dbReference type="SUPFAM" id="SSF50249">
    <property type="entry name" value="Nucleic acid-binding proteins"/>
    <property type="match status" value="1"/>
</dbReference>
<name>A0A1E3NS18_9ASCO</name>
<dbReference type="STRING" id="763406.A0A1E3NS18"/>
<comment type="subcellular location">
    <subcellularLocation>
        <location evidence="1">Nucleus</location>
    </subcellularLocation>
</comment>
<dbReference type="Pfam" id="PF15985">
    <property type="entry name" value="KH_6"/>
    <property type="match status" value="1"/>
</dbReference>
<feature type="domain" description="K Homology" evidence="5">
    <location>
        <begin position="179"/>
        <end position="227"/>
    </location>
</feature>
<evidence type="ECO:0000313" key="6">
    <source>
        <dbReference type="EMBL" id="ODQ48881.1"/>
    </source>
</evidence>
<dbReference type="GO" id="GO:0071038">
    <property type="term" value="P:TRAMP-dependent tRNA surveillance pathway"/>
    <property type="evidence" value="ECO:0007669"/>
    <property type="project" value="EnsemblFungi"/>
</dbReference>
<dbReference type="GO" id="GO:0034475">
    <property type="term" value="P:U4 snRNA 3'-end processing"/>
    <property type="evidence" value="ECO:0007669"/>
    <property type="project" value="TreeGrafter"/>
</dbReference>
<organism evidence="6 7">
    <name type="scientific">Pichia membranifaciens NRRL Y-2026</name>
    <dbReference type="NCBI Taxonomy" id="763406"/>
    <lineage>
        <taxon>Eukaryota</taxon>
        <taxon>Fungi</taxon>
        <taxon>Dikarya</taxon>
        <taxon>Ascomycota</taxon>
        <taxon>Saccharomycotina</taxon>
        <taxon>Pichiomycetes</taxon>
        <taxon>Pichiales</taxon>
        <taxon>Pichiaceae</taxon>
        <taxon>Pichia</taxon>
    </lineage>
</organism>
<proteinExistence type="predicted"/>
<dbReference type="GO" id="GO:0071035">
    <property type="term" value="P:nuclear polyadenylation-dependent rRNA catabolic process"/>
    <property type="evidence" value="ECO:0007669"/>
    <property type="project" value="EnsemblFungi"/>
</dbReference>
<evidence type="ECO:0000256" key="4">
    <source>
        <dbReference type="ARBA" id="ARBA00022884"/>
    </source>
</evidence>
<dbReference type="Gene3D" id="2.40.50.140">
    <property type="entry name" value="Nucleic acid-binding proteins"/>
    <property type="match status" value="1"/>
</dbReference>
<dbReference type="GO" id="GO:0005730">
    <property type="term" value="C:nucleolus"/>
    <property type="evidence" value="ECO:0007669"/>
    <property type="project" value="EnsemblFungi"/>
</dbReference>
<dbReference type="SUPFAM" id="SSF54791">
    <property type="entry name" value="Eukaryotic type KH-domain (KH-domain type I)"/>
    <property type="match status" value="1"/>
</dbReference>
<dbReference type="FunFam" id="2.40.50.140:FF:000127">
    <property type="entry name" value="Exosome complex component RRP40"/>
    <property type="match status" value="1"/>
</dbReference>
<evidence type="ECO:0000256" key="3">
    <source>
        <dbReference type="ARBA" id="ARBA00022835"/>
    </source>
</evidence>
<dbReference type="GeneID" id="30181777"/>
<keyword evidence="4" id="KW-0694">RNA-binding</keyword>
<dbReference type="InterPro" id="IPR036612">
    <property type="entry name" value="KH_dom_type_1_sf"/>
</dbReference>
<dbReference type="CDD" id="cd22526">
    <property type="entry name" value="KH-I_Rrp40"/>
    <property type="match status" value="1"/>
</dbReference>
<dbReference type="Pfam" id="PF21262">
    <property type="entry name" value="RRP40_S1"/>
    <property type="match status" value="1"/>
</dbReference>
<dbReference type="GO" id="GO:0071051">
    <property type="term" value="P:poly(A)-dependent snoRNA 3'-end processing"/>
    <property type="evidence" value="ECO:0007669"/>
    <property type="project" value="TreeGrafter"/>
</dbReference>
<dbReference type="GO" id="GO:0003723">
    <property type="term" value="F:RNA binding"/>
    <property type="evidence" value="ECO:0007669"/>
    <property type="project" value="UniProtKB-KW"/>
</dbReference>
<protein>
    <recommendedName>
        <fullName evidence="5">K Homology domain-containing protein</fullName>
    </recommendedName>
</protein>
<keyword evidence="2" id="KW-0963">Cytoplasm</keyword>
<dbReference type="PANTHER" id="PTHR21321:SF1">
    <property type="entry name" value="EXOSOME COMPLEX COMPONENT RRP40"/>
    <property type="match status" value="1"/>
</dbReference>
<dbReference type="Proteomes" id="UP000094455">
    <property type="component" value="Unassembled WGS sequence"/>
</dbReference>
<sequence>MFFTKHMTSTCTDMTTAATGAFDLVIPGDNILLGTAADVTELALGPNVSLLDDTTVQPTTAGLFVTSSGSTISKKEPSNLCYVDSARGRYIPQVGDLVLGTVVGQFGEYYRVTLNEYSPDVILNIYAFPNASKKNRPRLQVRELIYARVAATEKSVDAELSCIDPTTGKDGGFGVLNGGYCFNVSGAYARFLLFSPDAPVLKKMVEKLQFEIAIGVNGKVWINSESPRSTMLCVYIISESQKWKQSEISANIDKLVKKFKSL</sequence>